<dbReference type="PANTHER" id="PTHR12935">
    <property type="entry name" value="GAMMA-GLUTAMYLCYCLOTRANSFERASE"/>
    <property type="match status" value="1"/>
</dbReference>
<dbReference type="EMBL" id="EF429247">
    <property type="protein sequence ID" value="ABV48731.1"/>
    <property type="molecule type" value="Genomic_DNA"/>
</dbReference>
<dbReference type="Gene3D" id="3.10.490.10">
    <property type="entry name" value="Gamma-glutamyl cyclotransferase-like"/>
    <property type="match status" value="1"/>
</dbReference>
<organism evidence="5">
    <name type="scientific">Penicillium lilacinoechinulatum</name>
    <dbReference type="NCBI Taxonomy" id="451136"/>
    <lineage>
        <taxon>Eukaryota</taxon>
        <taxon>Fungi</taxon>
        <taxon>Dikarya</taxon>
        <taxon>Ascomycota</taxon>
        <taxon>Pezizomycotina</taxon>
        <taxon>Eurotiomycetes</taxon>
        <taxon>Eurotiomycetidae</taxon>
        <taxon>Eurotiales</taxon>
        <taxon>Aspergillaceae</taxon>
        <taxon>Penicillium</taxon>
    </lineage>
</organism>
<evidence type="ECO:0000256" key="2">
    <source>
        <dbReference type="ARBA" id="ARBA00023239"/>
    </source>
</evidence>
<feature type="binding site" evidence="4">
    <location>
        <begin position="10"/>
        <end position="15"/>
    </location>
    <ligand>
        <name>substrate</name>
    </ligand>
</feature>
<dbReference type="EC" id="4.3.2.9" evidence="1"/>
<protein>
    <recommendedName>
        <fullName evidence="1">gamma-glutamylcyclotransferase</fullName>
        <ecNumber evidence="1">4.3.2.9</ecNumber>
    </recommendedName>
</protein>
<evidence type="ECO:0000256" key="1">
    <source>
        <dbReference type="ARBA" id="ARBA00012346"/>
    </source>
</evidence>
<dbReference type="InterPro" id="IPR017939">
    <property type="entry name" value="G-Glutamylcylcotransferase"/>
</dbReference>
<evidence type="ECO:0000256" key="4">
    <source>
        <dbReference type="PIRSR" id="PIRSR617939-2"/>
    </source>
</evidence>
<keyword evidence="2" id="KW-0456">Lyase</keyword>
<feature type="binding site" evidence="4">
    <location>
        <position position="154"/>
    </location>
    <ligand>
        <name>substrate</name>
    </ligand>
</feature>
<dbReference type="AlphaFoldDB" id="A9Q1F5"/>
<reference evidence="5" key="1">
    <citation type="journal article" date="2007" name="BMC Evol. Biol.">
        <title>Origin and distribution of epipolythiodioxopiperazine (ETP) gene clusters in filamentous ascomycetes.</title>
        <authorList>
            <person name="Patron N.J."/>
            <person name="Waller R.F."/>
            <person name="Cozijnsen A.J."/>
            <person name="Straney D.C."/>
            <person name="Gardiner D.M."/>
            <person name="Nierman W.C."/>
            <person name="Howlett B.J."/>
        </authorList>
    </citation>
    <scope>NUCLEOTIDE SEQUENCE</scope>
    <source>
        <strain evidence="5">IBT 28164</strain>
    </source>
</reference>
<evidence type="ECO:0000313" key="5">
    <source>
        <dbReference type="EMBL" id="ABV48731.1"/>
    </source>
</evidence>
<dbReference type="PANTHER" id="PTHR12935:SF0">
    <property type="entry name" value="GAMMA-GLUTAMYLCYCLOTRANSFERASE"/>
    <property type="match status" value="1"/>
</dbReference>
<proteinExistence type="predicted"/>
<name>A9Q1F5_9EURO</name>
<dbReference type="GO" id="GO:0003839">
    <property type="term" value="F:gamma-glutamylcyclotransferase activity"/>
    <property type="evidence" value="ECO:0007669"/>
    <property type="project" value="UniProtKB-EC"/>
</dbReference>
<accession>A9Q1F5</accession>
<evidence type="ECO:0000256" key="3">
    <source>
        <dbReference type="PIRSR" id="PIRSR617939-1"/>
    </source>
</evidence>
<feature type="active site" description="Proton acceptor" evidence="3">
    <location>
        <position position="103"/>
    </location>
</feature>
<sequence>MTADQKGIWYFAYGSNMRSSVMKRRGINVIDAKVVVVSSHYLTFDIFGIPYAEPSFASIAAFMPDKQTVLRTGSSKRHNNVLPAHGVAYLLTPADYRQLVISEGGGVAYNEIEVDATIIHTSGYENENGPPKLVARTLQAKYPWEPNGAPSARYLGLLSDGCKEWKMPEEYCAYIDSLPSYTPPQSVFARLGGLIFLAFWRPFLRALVLLIKAKTDDNGHCPQWLGWVIMTMYGLMWSCHDQLHCHIWGRGDGNKLHFQKL</sequence>